<evidence type="ECO:0000313" key="2">
    <source>
        <dbReference type="Proteomes" id="UP000037178"/>
    </source>
</evidence>
<keyword evidence="2" id="KW-1185">Reference proteome</keyword>
<protein>
    <submittedName>
        <fullName evidence="1">Uncharacterized protein</fullName>
    </submittedName>
</protein>
<dbReference type="Proteomes" id="UP000037178">
    <property type="component" value="Unassembled WGS sequence"/>
</dbReference>
<dbReference type="PATRIC" id="fig|1675527.3.peg.979"/>
<organism evidence="1 2">
    <name type="scientific">Candidatus Rhodobacter oscarellae</name>
    <dbReference type="NCBI Taxonomy" id="1675527"/>
    <lineage>
        <taxon>Bacteria</taxon>
        <taxon>Pseudomonadati</taxon>
        <taxon>Pseudomonadota</taxon>
        <taxon>Alphaproteobacteria</taxon>
        <taxon>Rhodobacterales</taxon>
        <taxon>Rhodobacter group</taxon>
        <taxon>Rhodobacter</taxon>
    </lineage>
</organism>
<reference evidence="1 2" key="1">
    <citation type="submission" date="2015-06" db="EMBL/GenBank/DDBJ databases">
        <title>Draft genome sequence of an Alphaproteobacteria species associated to the Mediterranean sponge Oscarella lobularis.</title>
        <authorList>
            <person name="Jourda C."/>
            <person name="Santini S."/>
            <person name="Claverie J.-M."/>
        </authorList>
    </citation>
    <scope>NUCLEOTIDE SEQUENCE [LARGE SCALE GENOMIC DNA]</scope>
    <source>
        <strain evidence="1">IGS</strain>
    </source>
</reference>
<evidence type="ECO:0000313" key="1">
    <source>
        <dbReference type="EMBL" id="KMW60754.1"/>
    </source>
</evidence>
<comment type="caution">
    <text evidence="1">The sequence shown here is derived from an EMBL/GenBank/DDBJ whole genome shotgun (WGS) entry which is preliminary data.</text>
</comment>
<sequence length="45" mass="4687">MATYGQSGGDKGQALLNQIIDAAGRDVVALSYKARIERHAAEVAA</sequence>
<dbReference type="STRING" id="1675527.AIOL_000919"/>
<gene>
    <name evidence="1" type="ORF">AIOL_000919</name>
</gene>
<name>A0A0J9EGG1_9RHOB</name>
<dbReference type="AlphaFoldDB" id="A0A0J9EGG1"/>
<dbReference type="EMBL" id="LFTY01000001">
    <property type="protein sequence ID" value="KMW60754.1"/>
    <property type="molecule type" value="Genomic_DNA"/>
</dbReference>
<proteinExistence type="predicted"/>
<accession>A0A0J9EGG1</accession>